<organism evidence="1 2">
    <name type="scientific">Sphingomonas echinoides</name>
    <dbReference type="NCBI Taxonomy" id="59803"/>
    <lineage>
        <taxon>Bacteria</taxon>
        <taxon>Pseudomonadati</taxon>
        <taxon>Pseudomonadota</taxon>
        <taxon>Alphaproteobacteria</taxon>
        <taxon>Sphingomonadales</taxon>
        <taxon>Sphingomonadaceae</taxon>
        <taxon>Sphingomonas</taxon>
    </lineage>
</organism>
<gene>
    <name evidence="1" type="ORF">SIL82_14165</name>
</gene>
<proteinExistence type="predicted"/>
<dbReference type="RefSeq" id="WP_010408196.1">
    <property type="nucleotide sequence ID" value="NZ_JAWXXV010000001.1"/>
</dbReference>
<dbReference type="Pfam" id="PF12277">
    <property type="entry name" value="DUF3618"/>
    <property type="match status" value="1"/>
</dbReference>
<dbReference type="EMBL" id="JAWXXV010000001">
    <property type="protein sequence ID" value="MDX5985399.1"/>
    <property type="molecule type" value="Genomic_DNA"/>
</dbReference>
<evidence type="ECO:0000313" key="1">
    <source>
        <dbReference type="EMBL" id="MDX5985399.1"/>
    </source>
</evidence>
<dbReference type="Proteomes" id="UP001279660">
    <property type="component" value="Unassembled WGS sequence"/>
</dbReference>
<name>A0ABU4PN84_9SPHN</name>
<sequence>MTGRAIGTRLALAQASAEQARARLSETIGTLQHRASPQVLAQDVAESLKARGVDAVFGVVESARRRPARFGVAAAVLGLWLARGPIVRALRRPSSARSLKTQDHAHD</sequence>
<comment type="caution">
    <text evidence="1">The sequence shown here is derived from an EMBL/GenBank/DDBJ whole genome shotgun (WGS) entry which is preliminary data.</text>
</comment>
<reference evidence="1 2" key="1">
    <citation type="submission" date="2023-11" db="EMBL/GenBank/DDBJ databases">
        <title>MicrobeMod: A computational toolkit for identifying prokaryotic methylation and restriction-modification with nanopore sequencing.</title>
        <authorList>
            <person name="Crits-Christoph A."/>
            <person name="Kang S.C."/>
            <person name="Lee H."/>
            <person name="Ostrov N."/>
        </authorList>
    </citation>
    <scope>NUCLEOTIDE SEQUENCE [LARGE SCALE GENOMIC DNA]</scope>
    <source>
        <strain evidence="1 2">ATCC 14820</strain>
    </source>
</reference>
<accession>A0ABU4PN84</accession>
<protein>
    <submittedName>
        <fullName evidence="1">DUF3618 domain-containing protein</fullName>
    </submittedName>
</protein>
<keyword evidence="2" id="KW-1185">Reference proteome</keyword>
<evidence type="ECO:0000313" key="2">
    <source>
        <dbReference type="Proteomes" id="UP001279660"/>
    </source>
</evidence>
<dbReference type="InterPro" id="IPR022062">
    <property type="entry name" value="DUF3618"/>
</dbReference>